<dbReference type="InterPro" id="IPR050596">
    <property type="entry name" value="AspAT/PAT-like"/>
</dbReference>
<evidence type="ECO:0000256" key="6">
    <source>
        <dbReference type="ARBA" id="ARBA00022898"/>
    </source>
</evidence>
<dbReference type="CDD" id="cd00609">
    <property type="entry name" value="AAT_like"/>
    <property type="match status" value="1"/>
</dbReference>
<keyword evidence="5" id="KW-0808">Transferase</keyword>
<dbReference type="GO" id="GO:0008483">
    <property type="term" value="F:transaminase activity"/>
    <property type="evidence" value="ECO:0007669"/>
    <property type="project" value="UniProtKB-KW"/>
</dbReference>
<evidence type="ECO:0000256" key="7">
    <source>
        <dbReference type="ARBA" id="ARBA00049185"/>
    </source>
</evidence>
<dbReference type="EC" id="2.6.1.1" evidence="3"/>
<gene>
    <name evidence="9" type="ORF">ACFFP0_11640</name>
</gene>
<evidence type="ECO:0000313" key="10">
    <source>
        <dbReference type="Proteomes" id="UP001589692"/>
    </source>
</evidence>
<organism evidence="9 10">
    <name type="scientific">Rhizobium puerariae</name>
    <dbReference type="NCBI Taxonomy" id="1585791"/>
    <lineage>
        <taxon>Bacteria</taxon>
        <taxon>Pseudomonadati</taxon>
        <taxon>Pseudomonadota</taxon>
        <taxon>Alphaproteobacteria</taxon>
        <taxon>Hyphomicrobiales</taxon>
        <taxon>Rhizobiaceae</taxon>
        <taxon>Rhizobium/Agrobacterium group</taxon>
        <taxon>Rhizobium</taxon>
    </lineage>
</organism>
<accession>A0ABV6AFY0</accession>
<keyword evidence="10" id="KW-1185">Reference proteome</keyword>
<dbReference type="EMBL" id="JBHMAA010000013">
    <property type="protein sequence ID" value="MFB9949506.1"/>
    <property type="molecule type" value="Genomic_DNA"/>
</dbReference>
<evidence type="ECO:0000256" key="5">
    <source>
        <dbReference type="ARBA" id="ARBA00022679"/>
    </source>
</evidence>
<dbReference type="NCBIfam" id="NF005732">
    <property type="entry name" value="PRK07550.1"/>
    <property type="match status" value="1"/>
</dbReference>
<keyword evidence="4 9" id="KW-0032">Aminotransferase</keyword>
<dbReference type="Gene3D" id="3.40.640.10">
    <property type="entry name" value="Type I PLP-dependent aspartate aminotransferase-like (Major domain)"/>
    <property type="match status" value="1"/>
</dbReference>
<dbReference type="PANTHER" id="PTHR46383">
    <property type="entry name" value="ASPARTATE AMINOTRANSFERASE"/>
    <property type="match status" value="1"/>
</dbReference>
<reference evidence="9 10" key="1">
    <citation type="submission" date="2024-09" db="EMBL/GenBank/DDBJ databases">
        <authorList>
            <person name="Sun Q."/>
            <person name="Mori K."/>
        </authorList>
    </citation>
    <scope>NUCLEOTIDE SEQUENCE [LARGE SCALE GENOMIC DNA]</scope>
    <source>
        <strain evidence="9 10">TBRC 4938</strain>
    </source>
</reference>
<evidence type="ECO:0000256" key="3">
    <source>
        <dbReference type="ARBA" id="ARBA00012753"/>
    </source>
</evidence>
<comment type="caution">
    <text evidence="9">The sequence shown here is derived from an EMBL/GenBank/DDBJ whole genome shotgun (WGS) entry which is preliminary data.</text>
</comment>
<sequence length="395" mass="42188">MPAFNPLVEKLSPPPVPSVAAWGRAYDGSQGPLIDLAQAVPGYPAHPEMLKLLGEAASSPAFTGYGPIEGETELRRVYAEHLSQVYGAPLGLENVHITSGCNQAFVCAAMTVAGPGNTVLMTEPFYFNHETTLAMMAIRTAFVSCEPANGFLPDLLALEEAITGDVRALAVVSPNNPTGAIYPPSLLEAIFKLCREKGIWLILDETYRDFMPEAGLVGGGRAPHGLFGLDGWEDTLISLYSFSKSFCIPGHRLGAVTAGAGVVAQVAKIMDNLQICAPRAAQAAVARALPLLAGWREENRQEIGRRAGALKAAMRSVNGWKLDAIGAYFAFVRHPFPGRGSAEVAEKLARQAGIVCIPGAYFGDSQQNYLRFAFANADAPTIGLLEERLRNFSLS</sequence>
<dbReference type="Pfam" id="PF00155">
    <property type="entry name" value="Aminotran_1_2"/>
    <property type="match status" value="1"/>
</dbReference>
<evidence type="ECO:0000256" key="2">
    <source>
        <dbReference type="ARBA" id="ARBA00007441"/>
    </source>
</evidence>
<comment type="catalytic activity">
    <reaction evidence="7">
        <text>L-aspartate + 2-oxoglutarate = oxaloacetate + L-glutamate</text>
        <dbReference type="Rhea" id="RHEA:21824"/>
        <dbReference type="ChEBI" id="CHEBI:16452"/>
        <dbReference type="ChEBI" id="CHEBI:16810"/>
        <dbReference type="ChEBI" id="CHEBI:29985"/>
        <dbReference type="ChEBI" id="CHEBI:29991"/>
        <dbReference type="EC" id="2.6.1.1"/>
    </reaction>
</comment>
<feature type="domain" description="Aminotransferase class I/classII large" evidence="8">
    <location>
        <begin position="34"/>
        <end position="382"/>
    </location>
</feature>
<keyword evidence="6" id="KW-0663">Pyridoxal phosphate</keyword>
<evidence type="ECO:0000313" key="9">
    <source>
        <dbReference type="EMBL" id="MFB9949506.1"/>
    </source>
</evidence>
<name>A0ABV6AFY0_9HYPH</name>
<dbReference type="InterPro" id="IPR015421">
    <property type="entry name" value="PyrdxlP-dep_Trfase_major"/>
</dbReference>
<dbReference type="Proteomes" id="UP001589692">
    <property type="component" value="Unassembled WGS sequence"/>
</dbReference>
<evidence type="ECO:0000256" key="1">
    <source>
        <dbReference type="ARBA" id="ARBA00001933"/>
    </source>
</evidence>
<dbReference type="InterPro" id="IPR015424">
    <property type="entry name" value="PyrdxlP-dep_Trfase"/>
</dbReference>
<protein>
    <recommendedName>
        <fullName evidence="3">aspartate transaminase</fullName>
        <ecNumber evidence="3">2.6.1.1</ecNumber>
    </recommendedName>
</protein>
<comment type="cofactor">
    <cofactor evidence="1">
        <name>pyridoxal 5'-phosphate</name>
        <dbReference type="ChEBI" id="CHEBI:597326"/>
    </cofactor>
</comment>
<dbReference type="RefSeq" id="WP_377260561.1">
    <property type="nucleotide sequence ID" value="NZ_JBHMAA010000013.1"/>
</dbReference>
<evidence type="ECO:0000259" key="8">
    <source>
        <dbReference type="Pfam" id="PF00155"/>
    </source>
</evidence>
<comment type="similarity">
    <text evidence="2">Belongs to the class-I pyridoxal-phosphate-dependent aminotransferase family.</text>
</comment>
<proteinExistence type="inferred from homology"/>
<dbReference type="SUPFAM" id="SSF53383">
    <property type="entry name" value="PLP-dependent transferases"/>
    <property type="match status" value="1"/>
</dbReference>
<evidence type="ECO:0000256" key="4">
    <source>
        <dbReference type="ARBA" id="ARBA00022576"/>
    </source>
</evidence>
<dbReference type="InterPro" id="IPR004839">
    <property type="entry name" value="Aminotransferase_I/II_large"/>
</dbReference>
<dbReference type="PANTHER" id="PTHR46383:SF1">
    <property type="entry name" value="ASPARTATE AMINOTRANSFERASE"/>
    <property type="match status" value="1"/>
</dbReference>